<evidence type="ECO:0000256" key="1">
    <source>
        <dbReference type="ARBA" id="ARBA00022737"/>
    </source>
</evidence>
<evidence type="ECO:0008006" key="4">
    <source>
        <dbReference type="Google" id="ProtNLM"/>
    </source>
</evidence>
<dbReference type="SUPFAM" id="SSF82185">
    <property type="entry name" value="Histone H3 K4-specific methyltransferase SET7/9 N-terminal domain"/>
    <property type="match status" value="1"/>
</dbReference>
<dbReference type="AlphaFoldDB" id="A0A7S1AXB4"/>
<dbReference type="PANTHER" id="PTHR43215">
    <property type="entry name" value="RADIAL SPOKE HEAD 1 HOMOLOG"/>
    <property type="match status" value="1"/>
</dbReference>
<protein>
    <recommendedName>
        <fullName evidence="4">MORN repeat-containing protein</fullName>
    </recommendedName>
</protein>
<dbReference type="Gene3D" id="2.20.110.10">
    <property type="entry name" value="Histone H3 K4-specific methyltransferase SET7/9 N-terminal domain"/>
    <property type="match status" value="2"/>
</dbReference>
<dbReference type="Pfam" id="PF02493">
    <property type="entry name" value="MORN"/>
    <property type="match status" value="5"/>
</dbReference>
<organism evidence="3">
    <name type="scientific">Noctiluca scintillans</name>
    <name type="common">Sea sparkle</name>
    <name type="synonym">Red tide dinoflagellate</name>
    <dbReference type="NCBI Taxonomy" id="2966"/>
    <lineage>
        <taxon>Eukaryota</taxon>
        <taxon>Sar</taxon>
        <taxon>Alveolata</taxon>
        <taxon>Dinophyceae</taxon>
        <taxon>Noctilucales</taxon>
        <taxon>Noctilucaceae</taxon>
        <taxon>Noctiluca</taxon>
    </lineage>
</organism>
<dbReference type="PANTHER" id="PTHR43215:SF14">
    <property type="entry name" value="RADIAL SPOKE HEAD 1 HOMOLOG"/>
    <property type="match status" value="1"/>
</dbReference>
<dbReference type="EMBL" id="HBFQ01059952">
    <property type="protein sequence ID" value="CAD8868049.1"/>
    <property type="molecule type" value="Transcribed_RNA"/>
</dbReference>
<feature type="compositionally biased region" description="Basic and acidic residues" evidence="2">
    <location>
        <begin position="299"/>
        <end position="312"/>
    </location>
</feature>
<dbReference type="InterPro" id="IPR003409">
    <property type="entry name" value="MORN"/>
</dbReference>
<evidence type="ECO:0000256" key="2">
    <source>
        <dbReference type="SAM" id="MobiDB-lite"/>
    </source>
</evidence>
<name>A0A7S1AXB4_NOCSC</name>
<reference evidence="3" key="1">
    <citation type="submission" date="2021-01" db="EMBL/GenBank/DDBJ databases">
        <authorList>
            <person name="Corre E."/>
            <person name="Pelletier E."/>
            <person name="Niang G."/>
            <person name="Scheremetjew M."/>
            <person name="Finn R."/>
            <person name="Kale V."/>
            <person name="Holt S."/>
            <person name="Cochrane G."/>
            <person name="Meng A."/>
            <person name="Brown T."/>
            <person name="Cohen L."/>
        </authorList>
    </citation>
    <scope>NUCLEOTIDE SEQUENCE</scope>
</reference>
<proteinExistence type="predicted"/>
<feature type="compositionally biased region" description="Polar residues" evidence="2">
    <location>
        <begin position="78"/>
        <end position="94"/>
    </location>
</feature>
<feature type="region of interest" description="Disordered" evidence="2">
    <location>
        <begin position="78"/>
        <end position="106"/>
    </location>
</feature>
<keyword evidence="1" id="KW-0677">Repeat</keyword>
<feature type="region of interest" description="Disordered" evidence="2">
    <location>
        <begin position="275"/>
        <end position="312"/>
    </location>
</feature>
<dbReference type="SMART" id="SM00698">
    <property type="entry name" value="MORN"/>
    <property type="match status" value="5"/>
</dbReference>
<accession>A0A7S1AXB4</accession>
<dbReference type="GO" id="GO:0005829">
    <property type="term" value="C:cytosol"/>
    <property type="evidence" value="ECO:0007669"/>
    <property type="project" value="TreeGrafter"/>
</dbReference>
<sequence length="312" mass="34259">MGASCVRECERSSHEVCTPEDILPEKGLPGLPNSSALTTEALRKCGPTASNESGEFAAGNVPLVPNWFKALKREAAESSTPRFNDSQDNVSTAATPRISPRRPEERSISIVALSPASHSDYEGTHQGGLKHGLGRLRLEGSTYEGDFRNDLKHGVGVLTWDDGRQYHGQFQLGKFHGSAIMTWPDGRRYWGQYAEDRKAGEGTFSWPDGRRYQGQWILGKRHGRGVYTNAKGITRTGLWQMDRPLSWEAVGQNSANPAEPDGEQSLVDAAPLQDGHEHSIGSRATTPRNLTPRATPRMACKDEEPVVRSIDV</sequence>
<evidence type="ECO:0000313" key="3">
    <source>
        <dbReference type="EMBL" id="CAD8868049.1"/>
    </source>
</evidence>
<gene>
    <name evidence="3" type="ORF">NSCI0253_LOCUS42405</name>
</gene>